<dbReference type="SUPFAM" id="SSF52833">
    <property type="entry name" value="Thioredoxin-like"/>
    <property type="match status" value="1"/>
</dbReference>
<protein>
    <submittedName>
        <fullName evidence="9">Peroxiredoxin type-2</fullName>
    </submittedName>
</protein>
<accession>A0ABY8EWX6</accession>
<evidence type="ECO:0000256" key="2">
    <source>
        <dbReference type="ARBA" id="ARBA00022559"/>
    </source>
</evidence>
<dbReference type="InterPro" id="IPR013740">
    <property type="entry name" value="Redoxin"/>
</dbReference>
<gene>
    <name evidence="9" type="primary">AHP1_1</name>
    <name evidence="9" type="ORF">GLX27_004039</name>
</gene>
<evidence type="ECO:0000256" key="3">
    <source>
        <dbReference type="ARBA" id="ARBA00022862"/>
    </source>
</evidence>
<dbReference type="PANTHER" id="PTHR10430">
    <property type="entry name" value="PEROXIREDOXIN"/>
    <property type="match status" value="1"/>
</dbReference>
<organism evidence="9 10">
    <name type="scientific">Malassezia furfur</name>
    <name type="common">Pityriasis versicolor infection agent</name>
    <name type="synonym">Pityrosporum furfur</name>
    <dbReference type="NCBI Taxonomy" id="55194"/>
    <lineage>
        <taxon>Eukaryota</taxon>
        <taxon>Fungi</taxon>
        <taxon>Dikarya</taxon>
        <taxon>Basidiomycota</taxon>
        <taxon>Ustilaginomycotina</taxon>
        <taxon>Malasseziomycetes</taxon>
        <taxon>Malasseziales</taxon>
        <taxon>Malasseziaceae</taxon>
        <taxon>Malassezia</taxon>
    </lineage>
</organism>
<dbReference type="Gene3D" id="3.40.30.10">
    <property type="entry name" value="Glutaredoxin"/>
    <property type="match status" value="1"/>
</dbReference>
<feature type="domain" description="Thioredoxin" evidence="8">
    <location>
        <begin position="50"/>
        <end position="216"/>
    </location>
</feature>
<evidence type="ECO:0000313" key="10">
    <source>
        <dbReference type="Proteomes" id="UP000818624"/>
    </source>
</evidence>
<evidence type="ECO:0000259" key="8">
    <source>
        <dbReference type="PROSITE" id="PS51352"/>
    </source>
</evidence>
<dbReference type="InterPro" id="IPR037944">
    <property type="entry name" value="PRX5-like"/>
</dbReference>
<sequence>MEKFRWLSQRDQTGTVHGRGPCAQKGRGGARSADTYVQHGMWRAPLTQSAEIGSTIPNTTFAYVPYSPELEDHKVCGMPTSFQSHERWKGKKVVIVAVPGAFTPTCTANHVPPYVEKIQELKSKGVDEVVVISANDPFVLSAWGITEHAKDNLTFAQDVNCEFSKHFNATLDLSSKGMGLRTARYALIANDLKVEYFGIDEGEPKQSSAATVLSKL</sequence>
<comment type="function">
    <text evidence="6">Thiol-specific peroxidase that catalyzes the reduction of hydrogen peroxide and organic hydroperoxides to water and alcohols, respectively. Plays a role in cell protection against oxidative stress by detoxifying peroxides.</text>
</comment>
<evidence type="ECO:0000256" key="6">
    <source>
        <dbReference type="RuleBase" id="RU366011"/>
    </source>
</evidence>
<dbReference type="InterPro" id="IPR013766">
    <property type="entry name" value="Thioredoxin_domain"/>
</dbReference>
<dbReference type="PANTHER" id="PTHR10430:SF16">
    <property type="entry name" value="PEROXIREDOXIN-5, MITOCHONDRIAL"/>
    <property type="match status" value="1"/>
</dbReference>
<name>A0ABY8EWX6_MALFU</name>
<comment type="similarity">
    <text evidence="1 6">Belongs to the peroxiredoxin family. Prx5 subfamily.</text>
</comment>
<evidence type="ECO:0000256" key="1">
    <source>
        <dbReference type="ARBA" id="ARBA00010505"/>
    </source>
</evidence>
<feature type="region of interest" description="Disordered" evidence="7">
    <location>
        <begin position="1"/>
        <end position="30"/>
    </location>
</feature>
<dbReference type="PROSITE" id="PS51352">
    <property type="entry name" value="THIOREDOXIN_2"/>
    <property type="match status" value="1"/>
</dbReference>
<evidence type="ECO:0000256" key="7">
    <source>
        <dbReference type="SAM" id="MobiDB-lite"/>
    </source>
</evidence>
<keyword evidence="4 6" id="KW-0560">Oxidoreductase</keyword>
<keyword evidence="2 6" id="KW-0575">Peroxidase</keyword>
<proteinExistence type="inferred from homology"/>
<keyword evidence="3 6" id="KW-0049">Antioxidant</keyword>
<keyword evidence="10" id="KW-1185">Reference proteome</keyword>
<dbReference type="InterPro" id="IPR036249">
    <property type="entry name" value="Thioredoxin-like_sf"/>
</dbReference>
<dbReference type="Pfam" id="PF08534">
    <property type="entry name" value="Redoxin"/>
    <property type="match status" value="1"/>
</dbReference>
<reference evidence="9 10" key="1">
    <citation type="journal article" date="2020" name="Elife">
        <title>Loss of centromere function drives karyotype evolution in closely related Malassezia species.</title>
        <authorList>
            <person name="Sankaranarayanan S.R."/>
            <person name="Ianiri G."/>
            <person name="Coelho M.A."/>
            <person name="Reza M.H."/>
            <person name="Thimmappa B.C."/>
            <person name="Ganguly P."/>
            <person name="Vadnala R.N."/>
            <person name="Sun S."/>
            <person name="Siddharthan R."/>
            <person name="Tellgren-Roth C."/>
            <person name="Dawson T.L."/>
            <person name="Heitman J."/>
            <person name="Sanyal K."/>
        </authorList>
    </citation>
    <scope>NUCLEOTIDE SEQUENCE [LARGE SCALE GENOMIC DNA]</scope>
    <source>
        <strain evidence="9">CBS14141</strain>
    </source>
</reference>
<dbReference type="EMBL" id="CP046238">
    <property type="protein sequence ID" value="WFD49359.1"/>
    <property type="molecule type" value="Genomic_DNA"/>
</dbReference>
<evidence type="ECO:0000313" key="9">
    <source>
        <dbReference type="EMBL" id="WFD49359.1"/>
    </source>
</evidence>
<dbReference type="Proteomes" id="UP000818624">
    <property type="component" value="Chromosome 5"/>
</dbReference>
<dbReference type="CDD" id="cd03013">
    <property type="entry name" value="PRX5_like"/>
    <property type="match status" value="1"/>
</dbReference>
<evidence type="ECO:0000256" key="5">
    <source>
        <dbReference type="ARBA" id="ARBA00023284"/>
    </source>
</evidence>
<evidence type="ECO:0000256" key="4">
    <source>
        <dbReference type="ARBA" id="ARBA00023002"/>
    </source>
</evidence>
<keyword evidence="5 6" id="KW-0676">Redox-active center</keyword>